<dbReference type="HOGENOM" id="CLU_051118_3_2_1"/>
<evidence type="ECO:0000313" key="3">
    <source>
        <dbReference type="EMBL" id="EOA88824.1"/>
    </source>
</evidence>
<dbReference type="OrthoDB" id="5416037at2759"/>
<keyword evidence="1" id="KW-1133">Transmembrane helix</keyword>
<name>R0KHW6_EXST2</name>
<protein>
    <recommendedName>
        <fullName evidence="2">DUF6594 domain-containing protein</fullName>
    </recommendedName>
</protein>
<keyword evidence="1" id="KW-0812">Transmembrane</keyword>
<sequence>VEDRRNGYPRLAAFINSDLDFVVFRRFGHLHVRYLLYLQDEIAEMEQQLHTLDRIEPCSFYLNTRRRDRNQERGRILKTLGEKLFDYDKLLEMYYKHVERGPSHPKNVQSVANWMQGNKPLIPEESTFLNSWDDLVSPSERADHGGLNVLLKQLSHRTHTSVSRDPHVITVDMSLIMSIARALTTLLAVMILTIPISVLYNVKSMTSRLCIIGVSTGTFSSCLCVLTHSRHAEIFSATAAYCAVLVVFVSNIE</sequence>
<dbReference type="AlphaFoldDB" id="R0KHW6"/>
<dbReference type="eggNOG" id="ENOG502SNT3">
    <property type="taxonomic scope" value="Eukaryota"/>
</dbReference>
<dbReference type="InterPro" id="IPR046529">
    <property type="entry name" value="DUF6594"/>
</dbReference>
<evidence type="ECO:0000256" key="1">
    <source>
        <dbReference type="SAM" id="Phobius"/>
    </source>
</evidence>
<feature type="transmembrane region" description="Helical" evidence="1">
    <location>
        <begin position="182"/>
        <end position="202"/>
    </location>
</feature>
<dbReference type="Proteomes" id="UP000016935">
    <property type="component" value="Unassembled WGS sequence"/>
</dbReference>
<evidence type="ECO:0000259" key="2">
    <source>
        <dbReference type="Pfam" id="PF20237"/>
    </source>
</evidence>
<dbReference type="PANTHER" id="PTHR34502:SF5">
    <property type="entry name" value="DUF6594 DOMAIN-CONTAINING PROTEIN"/>
    <property type="match status" value="1"/>
</dbReference>
<keyword evidence="1" id="KW-0472">Membrane</keyword>
<feature type="transmembrane region" description="Helical" evidence="1">
    <location>
        <begin position="234"/>
        <end position="252"/>
    </location>
</feature>
<dbReference type="EMBL" id="KB908526">
    <property type="protein sequence ID" value="EOA88824.1"/>
    <property type="molecule type" value="Genomic_DNA"/>
</dbReference>
<gene>
    <name evidence="3" type="ORF">SETTUDRAFT_106391</name>
</gene>
<evidence type="ECO:0000313" key="4">
    <source>
        <dbReference type="Proteomes" id="UP000016935"/>
    </source>
</evidence>
<organism evidence="3 4">
    <name type="scientific">Exserohilum turcicum (strain 28A)</name>
    <name type="common">Northern leaf blight fungus</name>
    <name type="synonym">Setosphaeria turcica</name>
    <dbReference type="NCBI Taxonomy" id="671987"/>
    <lineage>
        <taxon>Eukaryota</taxon>
        <taxon>Fungi</taxon>
        <taxon>Dikarya</taxon>
        <taxon>Ascomycota</taxon>
        <taxon>Pezizomycotina</taxon>
        <taxon>Dothideomycetes</taxon>
        <taxon>Pleosporomycetidae</taxon>
        <taxon>Pleosporales</taxon>
        <taxon>Pleosporineae</taxon>
        <taxon>Pleosporaceae</taxon>
        <taxon>Exserohilum</taxon>
    </lineage>
</organism>
<reference evidence="3 4" key="1">
    <citation type="journal article" date="2012" name="PLoS Pathog.">
        <title>Diverse lifestyles and strategies of plant pathogenesis encoded in the genomes of eighteen Dothideomycetes fungi.</title>
        <authorList>
            <person name="Ohm R.A."/>
            <person name="Feau N."/>
            <person name="Henrissat B."/>
            <person name="Schoch C.L."/>
            <person name="Horwitz B.A."/>
            <person name="Barry K.W."/>
            <person name="Condon B.J."/>
            <person name="Copeland A.C."/>
            <person name="Dhillon B."/>
            <person name="Glaser F."/>
            <person name="Hesse C.N."/>
            <person name="Kosti I."/>
            <person name="LaButti K."/>
            <person name="Lindquist E.A."/>
            <person name="Lucas S."/>
            <person name="Salamov A.A."/>
            <person name="Bradshaw R.E."/>
            <person name="Ciuffetti L."/>
            <person name="Hamelin R.C."/>
            <person name="Kema G.H.J."/>
            <person name="Lawrence C."/>
            <person name="Scott J.A."/>
            <person name="Spatafora J.W."/>
            <person name="Turgeon B.G."/>
            <person name="de Wit P.J.G.M."/>
            <person name="Zhong S."/>
            <person name="Goodwin S.B."/>
            <person name="Grigoriev I.V."/>
        </authorList>
    </citation>
    <scope>NUCLEOTIDE SEQUENCE [LARGE SCALE GENOMIC DNA]</scope>
    <source>
        <strain evidence="4">28A</strain>
    </source>
</reference>
<proteinExistence type="predicted"/>
<feature type="transmembrane region" description="Helical" evidence="1">
    <location>
        <begin position="209"/>
        <end position="228"/>
    </location>
</feature>
<dbReference type="Pfam" id="PF20237">
    <property type="entry name" value="DUF6594"/>
    <property type="match status" value="1"/>
</dbReference>
<reference evidence="3 4" key="2">
    <citation type="journal article" date="2013" name="PLoS Genet.">
        <title>Comparative genome structure, secondary metabolite, and effector coding capacity across Cochliobolus pathogens.</title>
        <authorList>
            <person name="Condon B.J."/>
            <person name="Leng Y."/>
            <person name="Wu D."/>
            <person name="Bushley K.E."/>
            <person name="Ohm R.A."/>
            <person name="Otillar R."/>
            <person name="Martin J."/>
            <person name="Schackwitz W."/>
            <person name="Grimwood J."/>
            <person name="MohdZainudin N."/>
            <person name="Xue C."/>
            <person name="Wang R."/>
            <person name="Manning V.A."/>
            <person name="Dhillon B."/>
            <person name="Tu Z.J."/>
            <person name="Steffenson B.J."/>
            <person name="Salamov A."/>
            <person name="Sun H."/>
            <person name="Lowry S."/>
            <person name="LaButti K."/>
            <person name="Han J."/>
            <person name="Copeland A."/>
            <person name="Lindquist E."/>
            <person name="Barry K."/>
            <person name="Schmutz J."/>
            <person name="Baker S.E."/>
            <person name="Ciuffetti L.M."/>
            <person name="Grigoriev I.V."/>
            <person name="Zhong S."/>
            <person name="Turgeon B.G."/>
        </authorList>
    </citation>
    <scope>NUCLEOTIDE SEQUENCE [LARGE SCALE GENOMIC DNA]</scope>
    <source>
        <strain evidence="4">28A</strain>
    </source>
</reference>
<feature type="non-terminal residue" evidence="3">
    <location>
        <position position="1"/>
    </location>
</feature>
<accession>R0KHW6</accession>
<dbReference type="PANTHER" id="PTHR34502">
    <property type="entry name" value="DUF6594 DOMAIN-CONTAINING PROTEIN-RELATED"/>
    <property type="match status" value="1"/>
</dbReference>
<dbReference type="RefSeq" id="XP_008023485.1">
    <property type="nucleotide sequence ID" value="XM_008025294.1"/>
</dbReference>
<feature type="domain" description="DUF6594" evidence="2">
    <location>
        <begin position="8"/>
        <end position="246"/>
    </location>
</feature>
<dbReference type="STRING" id="671987.R0KHW6"/>
<keyword evidence="4" id="KW-1185">Reference proteome</keyword>
<dbReference type="GeneID" id="19395168"/>